<evidence type="ECO:0000313" key="3">
    <source>
        <dbReference type="EMBL" id="CAF1655613.1"/>
    </source>
</evidence>
<evidence type="ECO:0000313" key="4">
    <source>
        <dbReference type="Proteomes" id="UP000663832"/>
    </source>
</evidence>
<keyword evidence="4" id="KW-1185">Reference proteome</keyword>
<dbReference type="EMBL" id="CAJNOI010004052">
    <property type="protein sequence ID" value="CAF1536164.1"/>
    <property type="molecule type" value="Genomic_DNA"/>
</dbReference>
<dbReference type="Proteomes" id="UP000663877">
    <property type="component" value="Unassembled WGS sequence"/>
</dbReference>
<protein>
    <submittedName>
        <fullName evidence="2">Uncharacterized protein</fullName>
    </submittedName>
</protein>
<name>A0A815W1J2_9BILA</name>
<dbReference type="AlphaFoldDB" id="A0A815W1J2"/>
<accession>A0A815W1J2</accession>
<feature type="region of interest" description="Disordered" evidence="1">
    <location>
        <begin position="93"/>
        <end position="114"/>
    </location>
</feature>
<gene>
    <name evidence="2" type="ORF">BJG266_LOCUS45253</name>
    <name evidence="3" type="ORF">QVE165_LOCUS62244</name>
</gene>
<evidence type="ECO:0000256" key="1">
    <source>
        <dbReference type="SAM" id="MobiDB-lite"/>
    </source>
</evidence>
<feature type="compositionally biased region" description="Polar residues" evidence="1">
    <location>
        <begin position="99"/>
        <end position="114"/>
    </location>
</feature>
<feature type="non-terminal residue" evidence="2">
    <location>
        <position position="1"/>
    </location>
</feature>
<evidence type="ECO:0000313" key="2">
    <source>
        <dbReference type="EMBL" id="CAF1536164.1"/>
    </source>
</evidence>
<reference evidence="2" key="1">
    <citation type="submission" date="2021-02" db="EMBL/GenBank/DDBJ databases">
        <authorList>
            <person name="Nowell W R."/>
        </authorList>
    </citation>
    <scope>NUCLEOTIDE SEQUENCE</scope>
</reference>
<organism evidence="2 5">
    <name type="scientific">Adineta steineri</name>
    <dbReference type="NCBI Taxonomy" id="433720"/>
    <lineage>
        <taxon>Eukaryota</taxon>
        <taxon>Metazoa</taxon>
        <taxon>Spiralia</taxon>
        <taxon>Gnathifera</taxon>
        <taxon>Rotifera</taxon>
        <taxon>Eurotatoria</taxon>
        <taxon>Bdelloidea</taxon>
        <taxon>Adinetida</taxon>
        <taxon>Adinetidae</taxon>
        <taxon>Adineta</taxon>
    </lineage>
</organism>
<evidence type="ECO:0000313" key="5">
    <source>
        <dbReference type="Proteomes" id="UP000663877"/>
    </source>
</evidence>
<dbReference type="OrthoDB" id="5955232at2759"/>
<proteinExistence type="predicted"/>
<dbReference type="Proteomes" id="UP000663832">
    <property type="component" value="Unassembled WGS sequence"/>
</dbReference>
<dbReference type="EMBL" id="CAJNOM010004428">
    <property type="protein sequence ID" value="CAF1655613.1"/>
    <property type="molecule type" value="Genomic_DNA"/>
</dbReference>
<comment type="caution">
    <text evidence="2">The sequence shown here is derived from an EMBL/GenBank/DDBJ whole genome shotgun (WGS) entry which is preliminary data.</text>
</comment>
<sequence>LDNINTQAAEQLFSWVKTNSNILSTLGWRRMPIYLLLIFHYKNLERVGIRPTRIFNIISSIPNVPTISLAYMADVKQVQQHEVQTQLRQLVNVKKSNDSSDPTSTKSTADAASQKSKMATTSVSILIDLLINFVKAIILILQSSSRRSTRSRNTTQVLPSANVQLDCSSDSDLDDEDFDALENAEELESIRKQLNR</sequence>